<dbReference type="RefSeq" id="WP_216131754.1">
    <property type="nucleotide sequence ID" value="NZ_CP064782.1"/>
</dbReference>
<dbReference type="KEGG" id="aiq:Azoinq_04695"/>
<evidence type="ECO:0000256" key="1">
    <source>
        <dbReference type="ARBA" id="ARBA00022737"/>
    </source>
</evidence>
<accession>A0A975XVJ4</accession>
<evidence type="ECO:0000256" key="4">
    <source>
        <dbReference type="SAM" id="MobiDB-lite"/>
    </source>
</evidence>
<dbReference type="AlphaFoldDB" id="A0A975XVJ4"/>
<organism evidence="6 7">
    <name type="scientific">Azospira inquinata</name>
    <dbReference type="NCBI Taxonomy" id="2785627"/>
    <lineage>
        <taxon>Bacteria</taxon>
        <taxon>Pseudomonadati</taxon>
        <taxon>Pseudomonadota</taxon>
        <taxon>Betaproteobacteria</taxon>
        <taxon>Rhodocyclales</taxon>
        <taxon>Rhodocyclaceae</taxon>
        <taxon>Azospira</taxon>
    </lineage>
</organism>
<keyword evidence="5" id="KW-1133">Transmembrane helix</keyword>
<feature type="region of interest" description="Disordered" evidence="4">
    <location>
        <begin position="113"/>
        <end position="208"/>
    </location>
</feature>
<feature type="region of interest" description="Disordered" evidence="4">
    <location>
        <begin position="15"/>
        <end position="39"/>
    </location>
</feature>
<dbReference type="InterPro" id="IPR019734">
    <property type="entry name" value="TPR_rpt"/>
</dbReference>
<keyword evidence="2 3" id="KW-0802">TPR repeat</keyword>
<evidence type="ECO:0000256" key="3">
    <source>
        <dbReference type="PROSITE-ProRule" id="PRU00339"/>
    </source>
</evidence>
<evidence type="ECO:0000256" key="2">
    <source>
        <dbReference type="ARBA" id="ARBA00022803"/>
    </source>
</evidence>
<evidence type="ECO:0000256" key="5">
    <source>
        <dbReference type="SAM" id="Phobius"/>
    </source>
</evidence>
<keyword evidence="5" id="KW-0472">Membrane</keyword>
<dbReference type="Pfam" id="PF14559">
    <property type="entry name" value="TPR_19"/>
    <property type="match status" value="2"/>
</dbReference>
<keyword evidence="7" id="KW-1185">Reference proteome</keyword>
<name>A0A975XVJ4_9RHOO</name>
<keyword evidence="5" id="KW-0812">Transmembrane</keyword>
<evidence type="ECO:0000313" key="7">
    <source>
        <dbReference type="Proteomes" id="UP000683428"/>
    </source>
</evidence>
<evidence type="ECO:0000313" key="6">
    <source>
        <dbReference type="EMBL" id="QWT49906.1"/>
    </source>
</evidence>
<feature type="repeat" description="TPR" evidence="3">
    <location>
        <begin position="308"/>
        <end position="341"/>
    </location>
</feature>
<keyword evidence="1" id="KW-0677">Repeat</keyword>
<proteinExistence type="predicted"/>
<feature type="transmembrane region" description="Helical" evidence="5">
    <location>
        <begin position="45"/>
        <end position="66"/>
    </location>
</feature>
<dbReference type="PANTHER" id="PTHR45586:SF1">
    <property type="entry name" value="LIPOPOLYSACCHARIDE ASSEMBLY PROTEIN B"/>
    <property type="match status" value="1"/>
</dbReference>
<reference evidence="6" key="1">
    <citation type="submission" date="2020-11" db="EMBL/GenBank/DDBJ databases">
        <title>Azospira inquinata sp. nov.</title>
        <authorList>
            <person name="Moe W.M."/>
            <person name="Mikes M.C."/>
        </authorList>
    </citation>
    <scope>NUCLEOTIDE SEQUENCE</scope>
    <source>
        <strain evidence="6">Azo-3</strain>
    </source>
</reference>
<sequence>MSLINQMLKDLDARHASSEERGGLPPGVRPLPDLPPPSSGGMSGALWGALGGALVLVAGVAAWAFWAGPLSGPAGKAPVGSAPTPPVAASATPPVPAPAAVSTAMLEADPILKWDDTLSPPPAAPVRSAEEVPAKPSVATNAPRAAGVGDKAPASSKNETPPVPAAKSGPMPLPAGEKPKGVALGDGAPRGKIEKSLPGGSAQEHSDQEYRRAAGLVGQGRGSEAANVLRAVLKENPGHGPSRQLLLKLLVDQRAFGEAIALLEEGLKQNPERLSWGLALARLQMEKGDGDGAWRTLQRMSSQGAASVEYHALTAAVLQRLGRHHEAADQYRAALSIAPNEGRWWLGLAMALEAEGNGAEAKKAFATAKAMGLPGDLANYAEQHSR</sequence>
<dbReference type="PANTHER" id="PTHR45586">
    <property type="entry name" value="TPR REPEAT-CONTAINING PROTEIN PA4667"/>
    <property type="match status" value="1"/>
</dbReference>
<dbReference type="Proteomes" id="UP000683428">
    <property type="component" value="Chromosome"/>
</dbReference>
<feature type="compositionally biased region" description="Pro residues" evidence="4">
    <location>
        <begin position="27"/>
        <end position="38"/>
    </location>
</feature>
<dbReference type="EMBL" id="CP064782">
    <property type="protein sequence ID" value="QWT49906.1"/>
    <property type="molecule type" value="Genomic_DNA"/>
</dbReference>
<protein>
    <submittedName>
        <fullName evidence="6">Tetratricopeptide repeat protein</fullName>
    </submittedName>
</protein>
<dbReference type="PROSITE" id="PS50005">
    <property type="entry name" value="TPR"/>
    <property type="match status" value="1"/>
</dbReference>
<gene>
    <name evidence="6" type="ORF">Azoinq_04695</name>
</gene>
<dbReference type="InterPro" id="IPR051012">
    <property type="entry name" value="CellSynth/LPSAsmb/PSIAsmb"/>
</dbReference>